<proteinExistence type="predicted"/>
<evidence type="ECO:0000313" key="2">
    <source>
        <dbReference type="Proteomes" id="UP000062519"/>
    </source>
</evidence>
<accession>A0A1B4FJ77</accession>
<protein>
    <submittedName>
        <fullName evidence="1">Uncharacterized protein</fullName>
    </submittedName>
</protein>
<evidence type="ECO:0000313" key="1">
    <source>
        <dbReference type="EMBL" id="AOJ03734.1"/>
    </source>
</evidence>
<keyword evidence="2" id="KW-1185">Reference proteome</keyword>
<dbReference type="EMBL" id="CP013387">
    <property type="protein sequence ID" value="AOJ03734.1"/>
    <property type="molecule type" value="Genomic_DNA"/>
</dbReference>
<reference evidence="1 2" key="1">
    <citation type="submission" date="2015-12" db="EMBL/GenBank/DDBJ databases">
        <title>Diversity of Burkholderia near neighbor genomes.</title>
        <authorList>
            <person name="Sahl J."/>
            <person name="Wagner D."/>
            <person name="Keim P."/>
        </authorList>
    </citation>
    <scope>NUCLEOTIDE SEQUENCE [LARGE SCALE GENOMIC DNA]</scope>
    <source>
        <strain evidence="1 2">BDU6</strain>
    </source>
</reference>
<organism evidence="1 2">
    <name type="scientific">Burkholderia mayonis</name>
    <dbReference type="NCBI Taxonomy" id="1385591"/>
    <lineage>
        <taxon>Bacteria</taxon>
        <taxon>Pseudomonadati</taxon>
        <taxon>Pseudomonadota</taxon>
        <taxon>Betaproteobacteria</taxon>
        <taxon>Burkholderiales</taxon>
        <taxon>Burkholderiaceae</taxon>
        <taxon>Burkholderia</taxon>
        <taxon>pseudomallei group</taxon>
    </lineage>
</organism>
<dbReference type="Proteomes" id="UP000062519">
    <property type="component" value="Chromosome 2"/>
</dbReference>
<sequence length="77" mass="8276">MASIGVIANAMYIVQKNAADRMEQKAQSMSGQTDLDQKDLNELQVLTELYKATNQSTQAVISAVGEGMSVAARATNR</sequence>
<dbReference type="AlphaFoldDB" id="A0A1B4FJ77"/>
<name>A0A1B4FJ77_9BURK</name>
<dbReference type="KEGG" id="buu:WS70_17505"/>
<gene>
    <name evidence="1" type="ORF">WS70_17505</name>
</gene>